<dbReference type="RefSeq" id="WP_103806831.1">
    <property type="nucleotide sequence ID" value="NZ_PQVG01000008.1"/>
</dbReference>
<proteinExistence type="predicted"/>
<keyword evidence="2" id="KW-1185">Reference proteome</keyword>
<name>A0A2S5A599_9FLAO</name>
<evidence type="ECO:0000313" key="2">
    <source>
        <dbReference type="Proteomes" id="UP000237310"/>
    </source>
</evidence>
<comment type="caution">
    <text evidence="1">The sequence shown here is derived from an EMBL/GenBank/DDBJ whole genome shotgun (WGS) entry which is preliminary data.</text>
</comment>
<reference evidence="1 2" key="1">
    <citation type="submission" date="2018-01" db="EMBL/GenBank/DDBJ databases">
        <authorList>
            <person name="Gaut B.S."/>
            <person name="Morton B.R."/>
            <person name="Clegg M.T."/>
            <person name="Duvall M.R."/>
        </authorList>
    </citation>
    <scope>NUCLEOTIDE SEQUENCE [LARGE SCALE GENOMIC DNA]</scope>
    <source>
        <strain evidence="1 2">HR-AY</strain>
    </source>
</reference>
<dbReference type="AlphaFoldDB" id="A0A2S5A599"/>
<gene>
    <name evidence="1" type="ORF">C3L50_14140</name>
</gene>
<protein>
    <submittedName>
        <fullName evidence="1">Uncharacterized protein</fullName>
    </submittedName>
</protein>
<dbReference type="EMBL" id="PQVG01000008">
    <property type="protein sequence ID" value="POY37706.1"/>
    <property type="molecule type" value="Genomic_DNA"/>
</dbReference>
<dbReference type="Proteomes" id="UP000237310">
    <property type="component" value="Unassembled WGS sequence"/>
</dbReference>
<organism evidence="1 2">
    <name type="scientific">Flavobacterium alvei</name>
    <dbReference type="NCBI Taxonomy" id="2080416"/>
    <lineage>
        <taxon>Bacteria</taxon>
        <taxon>Pseudomonadati</taxon>
        <taxon>Bacteroidota</taxon>
        <taxon>Flavobacteriia</taxon>
        <taxon>Flavobacteriales</taxon>
        <taxon>Flavobacteriaceae</taxon>
        <taxon>Flavobacterium</taxon>
    </lineage>
</organism>
<dbReference type="OrthoDB" id="1339084at2"/>
<evidence type="ECO:0000313" key="1">
    <source>
        <dbReference type="EMBL" id="POY37706.1"/>
    </source>
</evidence>
<sequence>MNQITNFWNYFKQNNFVFLLLNEISNDELKIHFDKLIAILHHYNKDLDLIIKNKNKGAELIITANGNPYLFKEVELLVYYAPVVQRWKITAFLQPETNLSKYQQGTDKPIENYGISLKISEMYFEALKIENKPLELGIKVYIKNHIVYKDSPRLRETVYSHLEHLLGEKSFANDISLIDIAQIPCDYNKLKLMELYNLGAYIKNKINFQQNICFWPKVNRI</sequence>
<accession>A0A2S5A599</accession>